<gene>
    <name evidence="2" type="ORF">GC097_31710</name>
</gene>
<dbReference type="EMBL" id="WHNZ01000085">
    <property type="protein sequence ID" value="NOV04545.1"/>
    <property type="molecule type" value="Genomic_DNA"/>
</dbReference>
<comment type="caution">
    <text evidence="2">The sequence shown here is derived from an EMBL/GenBank/DDBJ whole genome shotgun (WGS) entry which is preliminary data.</text>
</comment>
<evidence type="ECO:0000259" key="1">
    <source>
        <dbReference type="Pfam" id="PF07833"/>
    </source>
</evidence>
<name>A0ABX2A0N6_9BACL</name>
<evidence type="ECO:0000313" key="2">
    <source>
        <dbReference type="EMBL" id="NOV04545.1"/>
    </source>
</evidence>
<dbReference type="RefSeq" id="WP_171687351.1">
    <property type="nucleotide sequence ID" value="NZ_WHNZ01000085.1"/>
</dbReference>
<dbReference type="InterPro" id="IPR012854">
    <property type="entry name" value="Cu_amine_oxidase-like_N"/>
</dbReference>
<protein>
    <recommendedName>
        <fullName evidence="1">Copper amine oxidase-like N-terminal domain-containing protein</fullName>
    </recommendedName>
</protein>
<organism evidence="2 3">
    <name type="scientific">Paenibacillus planticolens</name>
    <dbReference type="NCBI Taxonomy" id="2654976"/>
    <lineage>
        <taxon>Bacteria</taxon>
        <taxon>Bacillati</taxon>
        <taxon>Bacillota</taxon>
        <taxon>Bacilli</taxon>
        <taxon>Bacillales</taxon>
        <taxon>Paenibacillaceae</taxon>
        <taxon>Paenibacillus</taxon>
    </lineage>
</organism>
<accession>A0ABX2A0N6</accession>
<keyword evidence="3" id="KW-1185">Reference proteome</keyword>
<feature type="domain" description="Copper amine oxidase-like N-terminal" evidence="1">
    <location>
        <begin position="42"/>
        <end position="87"/>
    </location>
</feature>
<evidence type="ECO:0000313" key="3">
    <source>
        <dbReference type="Proteomes" id="UP000618579"/>
    </source>
</evidence>
<sequence length="200" mass="22473">MKKYNIFILGIAVGVVAVVSTSGFANSALEKIEAYLNPNMSVELDGNKLALEKPVAIIDGNSYLPLKSIGQALGKEVKWNEQTSTIELRSISPSELIDKQKNTIDKKIYYKHSDVNNKYPISFKEHFSDHSALIVFNGKEYHIKVAEGDIYLDTFNIASASEAVTYHSSDLLLQYLTEDQLKEFKKYKMDSSTNRISPIQ</sequence>
<proteinExistence type="predicted"/>
<dbReference type="InterPro" id="IPR036582">
    <property type="entry name" value="Mao_N_sf"/>
</dbReference>
<dbReference type="Pfam" id="PF07833">
    <property type="entry name" value="Cu_amine_oxidN1"/>
    <property type="match status" value="1"/>
</dbReference>
<dbReference type="SUPFAM" id="SSF55383">
    <property type="entry name" value="Copper amine oxidase, domain N"/>
    <property type="match status" value="1"/>
</dbReference>
<dbReference type="Proteomes" id="UP000618579">
    <property type="component" value="Unassembled WGS sequence"/>
</dbReference>
<reference evidence="2 3" key="1">
    <citation type="submission" date="2019-10" db="EMBL/GenBank/DDBJ databases">
        <title>Description of Paenibacillus pedi sp. nov.</title>
        <authorList>
            <person name="Carlier A."/>
            <person name="Qi S."/>
        </authorList>
    </citation>
    <scope>NUCLEOTIDE SEQUENCE [LARGE SCALE GENOMIC DNA]</scope>
    <source>
        <strain evidence="2 3">LMG 31457</strain>
    </source>
</reference>